<evidence type="ECO:0000259" key="1">
    <source>
        <dbReference type="Pfam" id="PF21880"/>
    </source>
</evidence>
<name>A0A4R2KHN7_9FIRM</name>
<protein>
    <recommendedName>
        <fullName evidence="1">DUF6916 domain-containing protein</fullName>
    </recommendedName>
</protein>
<keyword evidence="3" id="KW-1185">Reference proteome</keyword>
<organism evidence="2 3">
    <name type="scientific">Marinisporobacter balticus</name>
    <dbReference type="NCBI Taxonomy" id="2018667"/>
    <lineage>
        <taxon>Bacteria</taxon>
        <taxon>Bacillati</taxon>
        <taxon>Bacillota</taxon>
        <taxon>Clostridia</taxon>
        <taxon>Peptostreptococcales</taxon>
        <taxon>Thermotaleaceae</taxon>
        <taxon>Marinisporobacter</taxon>
    </lineage>
</organism>
<dbReference type="Pfam" id="PF21880">
    <property type="entry name" value="DUF6916"/>
    <property type="match status" value="1"/>
</dbReference>
<dbReference type="Proteomes" id="UP000294919">
    <property type="component" value="Unassembled WGS sequence"/>
</dbReference>
<proteinExistence type="predicted"/>
<evidence type="ECO:0000313" key="3">
    <source>
        <dbReference type="Proteomes" id="UP000294919"/>
    </source>
</evidence>
<dbReference type="OrthoDB" id="572893at2"/>
<feature type="domain" description="DUF6916" evidence="1">
    <location>
        <begin position="8"/>
        <end position="94"/>
    </location>
</feature>
<sequence>MIDLQTLAKAHFEEHLHTYFKMHVAEDVCVDLELIESEDHSNDHIDSFSLIFKAPLKHAFPQGTYKLEHLKVGTLHLFLVPIKKDADGLYYQAISTRLKKS</sequence>
<dbReference type="AlphaFoldDB" id="A0A4R2KHN7"/>
<comment type="caution">
    <text evidence="2">The sequence shown here is derived from an EMBL/GenBank/DDBJ whole genome shotgun (WGS) entry which is preliminary data.</text>
</comment>
<dbReference type="InterPro" id="IPR054209">
    <property type="entry name" value="DUF6916"/>
</dbReference>
<dbReference type="EMBL" id="SLWV01000028">
    <property type="protein sequence ID" value="TCO70009.1"/>
    <property type="molecule type" value="Genomic_DNA"/>
</dbReference>
<gene>
    <name evidence="2" type="ORF">EV214_1284</name>
</gene>
<evidence type="ECO:0000313" key="2">
    <source>
        <dbReference type="EMBL" id="TCO70009.1"/>
    </source>
</evidence>
<accession>A0A4R2KHN7</accession>
<reference evidence="2 3" key="1">
    <citation type="submission" date="2019-03" db="EMBL/GenBank/DDBJ databases">
        <title>Genomic Encyclopedia of Type Strains, Phase IV (KMG-IV): sequencing the most valuable type-strain genomes for metagenomic binning, comparative biology and taxonomic classification.</title>
        <authorList>
            <person name="Goeker M."/>
        </authorList>
    </citation>
    <scope>NUCLEOTIDE SEQUENCE [LARGE SCALE GENOMIC DNA]</scope>
    <source>
        <strain evidence="2 3">DSM 102940</strain>
    </source>
</reference>
<dbReference type="RefSeq" id="WP_132247227.1">
    <property type="nucleotide sequence ID" value="NZ_SLWV01000028.1"/>
</dbReference>